<evidence type="ECO:0000313" key="1">
    <source>
        <dbReference type="EMBL" id="MFC4260424.1"/>
    </source>
</evidence>
<accession>A0ABV8QK63</accession>
<reference evidence="2" key="1">
    <citation type="journal article" date="2019" name="Int. J. Syst. Evol. Microbiol.">
        <title>The Global Catalogue of Microorganisms (GCM) 10K type strain sequencing project: providing services to taxonomists for standard genome sequencing and annotation.</title>
        <authorList>
            <consortium name="The Broad Institute Genomics Platform"/>
            <consortium name="The Broad Institute Genome Sequencing Center for Infectious Disease"/>
            <person name="Wu L."/>
            <person name="Ma J."/>
        </authorList>
    </citation>
    <scope>NUCLEOTIDE SEQUENCE [LARGE SCALE GENOMIC DNA]</scope>
    <source>
        <strain evidence="2">CECT 7297</strain>
    </source>
</reference>
<dbReference type="Gene3D" id="3.30.530.20">
    <property type="match status" value="1"/>
</dbReference>
<sequence length="145" mass="16398">MEINENAVLKTSKEIEILAPVEKVWNIQANIDAWHEWQPDISEAKLASRLESGATFVWKSGGFKLTSTIGKVSKNDFLGWNGRGFGASAIHIWEFKQMENGNTLVRTKESMDGWLVRLLKGMMDKKLSESLDTWLNSLKQVAESQ</sequence>
<protein>
    <submittedName>
        <fullName evidence="1">SRPBCC family protein</fullName>
    </submittedName>
</protein>
<dbReference type="InterPro" id="IPR023393">
    <property type="entry name" value="START-like_dom_sf"/>
</dbReference>
<dbReference type="RefSeq" id="WP_379888921.1">
    <property type="nucleotide sequence ID" value="NZ_JBHSDI010000056.1"/>
</dbReference>
<dbReference type="SUPFAM" id="SSF55961">
    <property type="entry name" value="Bet v1-like"/>
    <property type="match status" value="1"/>
</dbReference>
<evidence type="ECO:0000313" key="2">
    <source>
        <dbReference type="Proteomes" id="UP001595798"/>
    </source>
</evidence>
<name>A0ABV8QK63_9GAMM</name>
<comment type="caution">
    <text evidence="1">The sequence shown here is derived from an EMBL/GenBank/DDBJ whole genome shotgun (WGS) entry which is preliminary data.</text>
</comment>
<dbReference type="InterPro" id="IPR019587">
    <property type="entry name" value="Polyketide_cyclase/dehydratase"/>
</dbReference>
<keyword evidence="2" id="KW-1185">Reference proteome</keyword>
<dbReference type="Pfam" id="PF10604">
    <property type="entry name" value="Polyketide_cyc2"/>
    <property type="match status" value="1"/>
</dbReference>
<organism evidence="1 2">
    <name type="scientific">Marinobacter lacisalsi</name>
    <dbReference type="NCBI Taxonomy" id="475979"/>
    <lineage>
        <taxon>Bacteria</taxon>
        <taxon>Pseudomonadati</taxon>
        <taxon>Pseudomonadota</taxon>
        <taxon>Gammaproteobacteria</taxon>
        <taxon>Pseudomonadales</taxon>
        <taxon>Marinobacteraceae</taxon>
        <taxon>Marinobacter</taxon>
    </lineage>
</organism>
<dbReference type="Proteomes" id="UP001595798">
    <property type="component" value="Unassembled WGS sequence"/>
</dbReference>
<gene>
    <name evidence="1" type="ORF">ACFOZ5_15500</name>
</gene>
<proteinExistence type="predicted"/>
<dbReference type="EMBL" id="JBHSDI010000056">
    <property type="protein sequence ID" value="MFC4260424.1"/>
    <property type="molecule type" value="Genomic_DNA"/>
</dbReference>